<evidence type="ECO:0000313" key="5">
    <source>
        <dbReference type="Proteomes" id="UP000238218"/>
    </source>
</evidence>
<keyword evidence="5" id="KW-1185">Reference proteome</keyword>
<accession>A0ABX5F4I1</accession>
<dbReference type="GO" id="GO:0016829">
    <property type="term" value="F:lyase activity"/>
    <property type="evidence" value="ECO:0007669"/>
    <property type="project" value="UniProtKB-KW"/>
</dbReference>
<dbReference type="Proteomes" id="UP000238218">
    <property type="component" value="Unassembled WGS sequence"/>
</dbReference>
<keyword evidence="2 3" id="KW-0456">Lyase</keyword>
<evidence type="ECO:0000256" key="2">
    <source>
        <dbReference type="ARBA" id="ARBA00023239"/>
    </source>
</evidence>
<evidence type="ECO:0000256" key="1">
    <source>
        <dbReference type="ARBA" id="ARBA00010681"/>
    </source>
</evidence>
<organism evidence="4 5">
    <name type="scientific">Aphanothece cf. minutissima CCALA 015</name>
    <dbReference type="NCBI Taxonomy" id="2107695"/>
    <lineage>
        <taxon>Bacteria</taxon>
        <taxon>Bacillati</taxon>
        <taxon>Cyanobacteriota</taxon>
        <taxon>Cyanophyceae</taxon>
        <taxon>Oscillatoriophycideae</taxon>
        <taxon>Chroococcales</taxon>
        <taxon>Aphanothecaceae</taxon>
        <taxon>Aphanothece</taxon>
    </lineage>
</organism>
<dbReference type="CDD" id="cd19433">
    <property type="entry name" value="lipocalin_CpcS-CpeS"/>
    <property type="match status" value="1"/>
</dbReference>
<gene>
    <name evidence="3" type="primary">cpcS</name>
    <name evidence="4" type="ORF">C7B81_14710</name>
</gene>
<dbReference type="EMBL" id="PVWP01000011">
    <property type="protein sequence ID" value="PSB36237.1"/>
    <property type="molecule type" value="Genomic_DNA"/>
</dbReference>
<name>A0ABX5F4I1_9CHRO</name>
<proteinExistence type="inferred from homology"/>
<dbReference type="RefSeq" id="WP_106222798.1">
    <property type="nucleotide sequence ID" value="NZ_PVWP01000011.1"/>
</dbReference>
<reference evidence="4 5" key="2">
    <citation type="submission" date="2018-03" db="EMBL/GenBank/DDBJ databases">
        <title>The ancient ancestry and fast evolution of plastids.</title>
        <authorList>
            <person name="Moore K.R."/>
            <person name="Magnabosco C."/>
            <person name="Momper L."/>
            <person name="Gold D.A."/>
            <person name="Bosak T."/>
            <person name="Fournier G.P."/>
        </authorList>
    </citation>
    <scope>NUCLEOTIDE SEQUENCE [LARGE SCALE GENOMIC DNA]</scope>
    <source>
        <strain evidence="4 5">CCALA 015</strain>
    </source>
</reference>
<evidence type="ECO:0000313" key="4">
    <source>
        <dbReference type="EMBL" id="PSB36237.1"/>
    </source>
</evidence>
<comment type="similarity">
    <text evidence="1 3">Belongs to the CpcS/CpeS biliprotein lyase family.</text>
</comment>
<dbReference type="EC" id="4.-.-.-" evidence="3"/>
<dbReference type="Gene3D" id="2.40.128.20">
    <property type="match status" value="1"/>
</dbReference>
<dbReference type="HAMAP" id="MF_01459">
    <property type="entry name" value="Chrphore_lyase_CpxS"/>
    <property type="match status" value="1"/>
</dbReference>
<comment type="caution">
    <text evidence="4">The sequence shown here is derived from an EMBL/GenBank/DDBJ whole genome shotgun (WGS) entry which is preliminary data.</text>
</comment>
<comment type="function">
    <text evidence="3">Covalently attaches a chromophore to Cys residue(s) of phycobiliproteins.</text>
</comment>
<evidence type="ECO:0000256" key="3">
    <source>
        <dbReference type="HAMAP-Rule" id="MF_01459"/>
    </source>
</evidence>
<dbReference type="InterPro" id="IPR018536">
    <property type="entry name" value="CpcS/CpeS"/>
</dbReference>
<reference evidence="4 5" key="1">
    <citation type="submission" date="2018-02" db="EMBL/GenBank/DDBJ databases">
        <authorList>
            <person name="Moore K."/>
            <person name="Momper L."/>
        </authorList>
    </citation>
    <scope>NUCLEOTIDE SEQUENCE [LARGE SCALE GENOMIC DNA]</scope>
    <source>
        <strain evidence="4 5">CCALA 015</strain>
    </source>
</reference>
<dbReference type="InterPro" id="IPR012674">
    <property type="entry name" value="Calycin"/>
</dbReference>
<dbReference type="Pfam" id="PF09367">
    <property type="entry name" value="CpeS"/>
    <property type="match status" value="1"/>
</dbReference>
<protein>
    <recommendedName>
        <fullName evidence="3">Chromophore lyase CpcS/CpeS</fullName>
        <ecNumber evidence="3">4.-.-.-</ecNumber>
    </recommendedName>
</protein>
<sequence length="208" mass="22118">MSGSIADAISFFRLSCGRWRSQRSSHHLLHRRAEAGGSFIEVVELEAADPRLEAIAVLHGQDPAGLVGGCRVRWSGSMAWDKAGEAHEGESVFGLIPTDERGRCGLLLRDRGYAETAPVAGHFAMDDRDGLLLTTSYETMNSLERFSFAGPDVRLRTSTVEGLSNTASFCVETRIVDGAATATGTGDEAEATGAPASPETTCLSALGW</sequence>